<organism evidence="1">
    <name type="scientific">Siphoviridae sp. ctOrJ23</name>
    <dbReference type="NCBI Taxonomy" id="2825481"/>
    <lineage>
        <taxon>Viruses</taxon>
        <taxon>Duplodnaviria</taxon>
        <taxon>Heunggongvirae</taxon>
        <taxon>Uroviricota</taxon>
        <taxon>Caudoviricetes</taxon>
    </lineage>
</organism>
<protein>
    <submittedName>
        <fullName evidence="1">Uncharacterized protein</fullName>
    </submittedName>
</protein>
<name>A0A8S5Q0Y8_9CAUD</name>
<sequence length="99" mass="11497">MDELKYKVMHEEVNKSIRNKNDSFVLVTGILDDNTERMFCTTSMFGSKNELVGLMTQLLLTFCQKFSASDMLKITEEAYENALQIHGEQKNERNRKDIV</sequence>
<evidence type="ECO:0000313" key="1">
    <source>
        <dbReference type="EMBL" id="DAE12826.1"/>
    </source>
</evidence>
<reference evidence="1" key="1">
    <citation type="journal article" date="2021" name="Proc. Natl. Acad. Sci. U.S.A.">
        <title>A Catalog of Tens of Thousands of Viruses from Human Metagenomes Reveals Hidden Associations with Chronic Diseases.</title>
        <authorList>
            <person name="Tisza M.J."/>
            <person name="Buck C.B."/>
        </authorList>
    </citation>
    <scope>NUCLEOTIDE SEQUENCE</scope>
    <source>
        <strain evidence="1">CtOrJ23</strain>
    </source>
</reference>
<dbReference type="EMBL" id="BK015557">
    <property type="protein sequence ID" value="DAE12826.1"/>
    <property type="molecule type" value="Genomic_DNA"/>
</dbReference>
<proteinExistence type="predicted"/>
<accession>A0A8S5Q0Y8</accession>